<keyword evidence="6 8" id="KW-0472">Membrane</keyword>
<feature type="transmembrane region" description="Helical" evidence="8">
    <location>
        <begin position="139"/>
        <end position="157"/>
    </location>
</feature>
<feature type="transmembrane region" description="Helical" evidence="8">
    <location>
        <begin position="67"/>
        <end position="84"/>
    </location>
</feature>
<keyword evidence="4 7" id="KW-0812">Transmembrane</keyword>
<dbReference type="RefSeq" id="WP_145236821.1">
    <property type="nucleotide sequence ID" value="NZ_CP036273.1"/>
</dbReference>
<dbReference type="PANTHER" id="PTHR43829">
    <property type="entry name" value="AQUAPORIN OR AQUAGLYCEROPORIN RELATED"/>
    <property type="match status" value="1"/>
</dbReference>
<feature type="transmembrane region" description="Helical" evidence="8">
    <location>
        <begin position="35"/>
        <end position="55"/>
    </location>
</feature>
<keyword evidence="5 8" id="KW-1133">Transmembrane helix</keyword>
<dbReference type="Proteomes" id="UP000319576">
    <property type="component" value="Chromosome"/>
</dbReference>
<evidence type="ECO:0000256" key="1">
    <source>
        <dbReference type="ARBA" id="ARBA00004141"/>
    </source>
</evidence>
<evidence type="ECO:0000256" key="3">
    <source>
        <dbReference type="ARBA" id="ARBA00022448"/>
    </source>
</evidence>
<dbReference type="GO" id="GO:0005886">
    <property type="term" value="C:plasma membrane"/>
    <property type="evidence" value="ECO:0007669"/>
    <property type="project" value="TreeGrafter"/>
</dbReference>
<dbReference type="AlphaFoldDB" id="A0A517XR73"/>
<dbReference type="InterPro" id="IPR023271">
    <property type="entry name" value="Aquaporin-like"/>
</dbReference>
<evidence type="ECO:0000256" key="2">
    <source>
        <dbReference type="ARBA" id="ARBA00006175"/>
    </source>
</evidence>
<dbReference type="PANTHER" id="PTHR43829:SF9">
    <property type="entry name" value="AQUAPORIN-9"/>
    <property type="match status" value="1"/>
</dbReference>
<organism evidence="9 10">
    <name type="scientific">Urbifossiella limnaea</name>
    <dbReference type="NCBI Taxonomy" id="2528023"/>
    <lineage>
        <taxon>Bacteria</taxon>
        <taxon>Pseudomonadati</taxon>
        <taxon>Planctomycetota</taxon>
        <taxon>Planctomycetia</taxon>
        <taxon>Gemmatales</taxon>
        <taxon>Gemmataceae</taxon>
        <taxon>Urbifossiella</taxon>
    </lineage>
</organism>
<evidence type="ECO:0000313" key="10">
    <source>
        <dbReference type="Proteomes" id="UP000319576"/>
    </source>
</evidence>
<evidence type="ECO:0000256" key="6">
    <source>
        <dbReference type="ARBA" id="ARBA00023136"/>
    </source>
</evidence>
<reference evidence="9 10" key="1">
    <citation type="submission" date="2019-02" db="EMBL/GenBank/DDBJ databases">
        <title>Deep-cultivation of Planctomycetes and their phenomic and genomic characterization uncovers novel biology.</title>
        <authorList>
            <person name="Wiegand S."/>
            <person name="Jogler M."/>
            <person name="Boedeker C."/>
            <person name="Pinto D."/>
            <person name="Vollmers J."/>
            <person name="Rivas-Marin E."/>
            <person name="Kohn T."/>
            <person name="Peeters S.H."/>
            <person name="Heuer A."/>
            <person name="Rast P."/>
            <person name="Oberbeckmann S."/>
            <person name="Bunk B."/>
            <person name="Jeske O."/>
            <person name="Meyerdierks A."/>
            <person name="Storesund J.E."/>
            <person name="Kallscheuer N."/>
            <person name="Luecker S."/>
            <person name="Lage O.M."/>
            <person name="Pohl T."/>
            <person name="Merkel B.J."/>
            <person name="Hornburger P."/>
            <person name="Mueller R.-W."/>
            <person name="Bruemmer F."/>
            <person name="Labrenz M."/>
            <person name="Spormann A.M."/>
            <person name="Op den Camp H."/>
            <person name="Overmann J."/>
            <person name="Amann R."/>
            <person name="Jetten M.S.M."/>
            <person name="Mascher T."/>
            <person name="Medema M.H."/>
            <person name="Devos D.P."/>
            <person name="Kaster A.-K."/>
            <person name="Ovreas L."/>
            <person name="Rohde M."/>
            <person name="Galperin M.Y."/>
            <person name="Jogler C."/>
        </authorList>
    </citation>
    <scope>NUCLEOTIDE SEQUENCE [LARGE SCALE GENOMIC DNA]</scope>
    <source>
        <strain evidence="9 10">ETA_A1</strain>
    </source>
</reference>
<protein>
    <submittedName>
        <fullName evidence="9">Glycerol uptake facilitator protein</fullName>
    </submittedName>
</protein>
<dbReference type="OrthoDB" id="9807293at2"/>
<gene>
    <name evidence="9" type="primary">glpF</name>
    <name evidence="9" type="ORF">ETAA1_19440</name>
</gene>
<feature type="transmembrane region" description="Helical" evidence="8">
    <location>
        <begin position="6"/>
        <end position="28"/>
    </location>
</feature>
<evidence type="ECO:0000256" key="7">
    <source>
        <dbReference type="RuleBase" id="RU000477"/>
    </source>
</evidence>
<feature type="transmembrane region" description="Helical" evidence="8">
    <location>
        <begin position="164"/>
        <end position="186"/>
    </location>
</feature>
<feature type="transmembrane region" description="Helical" evidence="8">
    <location>
        <begin position="214"/>
        <end position="236"/>
    </location>
</feature>
<dbReference type="SUPFAM" id="SSF81338">
    <property type="entry name" value="Aquaporin-like"/>
    <property type="match status" value="1"/>
</dbReference>
<dbReference type="GO" id="GO:0015254">
    <property type="term" value="F:glycerol channel activity"/>
    <property type="evidence" value="ECO:0007669"/>
    <property type="project" value="TreeGrafter"/>
</dbReference>
<feature type="transmembrane region" description="Helical" evidence="8">
    <location>
        <begin position="91"/>
        <end position="110"/>
    </location>
</feature>
<comment type="subcellular location">
    <subcellularLocation>
        <location evidence="1">Membrane</location>
        <topology evidence="1">Multi-pass membrane protein</topology>
    </subcellularLocation>
</comment>
<dbReference type="InterPro" id="IPR000425">
    <property type="entry name" value="MIP"/>
</dbReference>
<evidence type="ECO:0000256" key="4">
    <source>
        <dbReference type="ARBA" id="ARBA00022692"/>
    </source>
</evidence>
<keyword evidence="3 7" id="KW-0813">Transport</keyword>
<dbReference type="PRINTS" id="PR00783">
    <property type="entry name" value="MINTRINSICP"/>
</dbReference>
<keyword evidence="10" id="KW-1185">Reference proteome</keyword>
<comment type="similarity">
    <text evidence="2 7">Belongs to the MIP/aquaporin (TC 1.A.8) family.</text>
</comment>
<sequence>MNPVLGEFLGTAVLVVLGDGVVAGVLLTKSKAKDAGWVAVTAGWAVAVLAGVLTARAVGAEGYVNPVGPFVAALTGSLSVASAVQFAAAEVAGAFVGAVIVWLHYLPHWAATPDPGVKLAVFATGPAVRLPAANLLSEAIATFVLVLVGSAIGRVFVGHADAAAPLGAALVWGIGLSLGGTTGYAINPARDLGPRLAHALLPIPGKGPSDWGYAWVPVVGPLLGGGIGAMVAKAVFAPS</sequence>
<dbReference type="Pfam" id="PF00230">
    <property type="entry name" value="MIP"/>
    <property type="match status" value="1"/>
</dbReference>
<dbReference type="InterPro" id="IPR050363">
    <property type="entry name" value="MIP/Aquaporin"/>
</dbReference>
<dbReference type="EMBL" id="CP036273">
    <property type="protein sequence ID" value="QDU20001.1"/>
    <property type="molecule type" value="Genomic_DNA"/>
</dbReference>
<evidence type="ECO:0000313" key="9">
    <source>
        <dbReference type="EMBL" id="QDU20001.1"/>
    </source>
</evidence>
<evidence type="ECO:0000256" key="8">
    <source>
        <dbReference type="SAM" id="Phobius"/>
    </source>
</evidence>
<name>A0A517XR73_9BACT</name>
<dbReference type="KEGG" id="uli:ETAA1_19440"/>
<accession>A0A517XR73</accession>
<dbReference type="Gene3D" id="1.20.1080.10">
    <property type="entry name" value="Glycerol uptake facilitator protein"/>
    <property type="match status" value="1"/>
</dbReference>
<evidence type="ECO:0000256" key="5">
    <source>
        <dbReference type="ARBA" id="ARBA00022989"/>
    </source>
</evidence>
<proteinExistence type="inferred from homology"/>